<dbReference type="Proteomes" id="UP001152320">
    <property type="component" value="Unassembled WGS sequence"/>
</dbReference>
<dbReference type="InterPro" id="IPR037936">
    <property type="entry name" value="UNC5A-D"/>
</dbReference>
<dbReference type="PANTHER" id="PTHR12582:SF41">
    <property type="entry name" value="UNC5C-LIKE PROTEIN"/>
    <property type="match status" value="1"/>
</dbReference>
<sequence>MNFFRVGVQDSNCLTSSSLISGNGGVIKVGNTGVKLEIPPNAFENDEEEHEIQIRILPCHIFDGDAECFEDHSTTMVEILPNNLRLKKFAKLTLPHCLIVKDGKRCKAQVFQSHHTEGEKPRWEDFSESANPIVSGALCKILLNKFCWVKFNIPGEDVIGKMLFVYIAGEKVERDADFITTLVGCFPALPGYKRVNATQEDFKKAGGKRVSSPLKESYKQLRTY</sequence>
<dbReference type="Gene3D" id="2.60.220.30">
    <property type="match status" value="1"/>
</dbReference>
<organism evidence="2 3">
    <name type="scientific">Holothuria leucospilota</name>
    <name type="common">Black long sea cucumber</name>
    <name type="synonym">Mertensiothuria leucospilota</name>
    <dbReference type="NCBI Taxonomy" id="206669"/>
    <lineage>
        <taxon>Eukaryota</taxon>
        <taxon>Metazoa</taxon>
        <taxon>Echinodermata</taxon>
        <taxon>Eleutherozoa</taxon>
        <taxon>Echinozoa</taxon>
        <taxon>Holothuroidea</taxon>
        <taxon>Aspidochirotacea</taxon>
        <taxon>Aspidochirotida</taxon>
        <taxon>Holothuriidae</taxon>
        <taxon>Holothuria</taxon>
    </lineage>
</organism>
<gene>
    <name evidence="2" type="ORF">HOLleu_42134</name>
</gene>
<comment type="caution">
    <text evidence="2">The sequence shown here is derived from an EMBL/GenBank/DDBJ whole genome shotgun (WGS) entry which is preliminary data.</text>
</comment>
<dbReference type="AlphaFoldDB" id="A0A9Q0YF57"/>
<proteinExistence type="predicted"/>
<evidence type="ECO:0000259" key="1">
    <source>
        <dbReference type="Pfam" id="PF00791"/>
    </source>
</evidence>
<protein>
    <recommendedName>
        <fullName evidence="1">ZU5 domain-containing protein</fullName>
    </recommendedName>
</protein>
<dbReference type="EMBL" id="JAIZAY010000035">
    <property type="protein sequence ID" value="KAJ8019319.1"/>
    <property type="molecule type" value="Genomic_DNA"/>
</dbReference>
<name>A0A9Q0YF57_HOLLE</name>
<keyword evidence="3" id="KW-1185">Reference proteome</keyword>
<evidence type="ECO:0000313" key="3">
    <source>
        <dbReference type="Proteomes" id="UP001152320"/>
    </source>
</evidence>
<dbReference type="Pfam" id="PF00791">
    <property type="entry name" value="ZU5"/>
    <property type="match status" value="1"/>
</dbReference>
<accession>A0A9Q0YF57</accession>
<dbReference type="InterPro" id="IPR000906">
    <property type="entry name" value="ZU5_dom"/>
</dbReference>
<dbReference type="GO" id="GO:0005042">
    <property type="term" value="F:netrin receptor activity"/>
    <property type="evidence" value="ECO:0007669"/>
    <property type="project" value="InterPro"/>
</dbReference>
<dbReference type="OrthoDB" id="10612503at2759"/>
<dbReference type="PANTHER" id="PTHR12582">
    <property type="entry name" value="NETRIN RECEPTOR UNC5"/>
    <property type="match status" value="1"/>
</dbReference>
<feature type="domain" description="ZU5" evidence="1">
    <location>
        <begin position="17"/>
        <end position="105"/>
    </location>
</feature>
<reference evidence="2" key="1">
    <citation type="submission" date="2021-10" db="EMBL/GenBank/DDBJ databases">
        <title>Tropical sea cucumber genome reveals ecological adaptation and Cuvierian tubules defense mechanism.</title>
        <authorList>
            <person name="Chen T."/>
        </authorList>
    </citation>
    <scope>NUCLEOTIDE SEQUENCE</scope>
    <source>
        <strain evidence="2">Nanhai2018</strain>
        <tissue evidence="2">Muscle</tissue>
    </source>
</reference>
<evidence type="ECO:0000313" key="2">
    <source>
        <dbReference type="EMBL" id="KAJ8019319.1"/>
    </source>
</evidence>
<dbReference type="GO" id="GO:0016020">
    <property type="term" value="C:membrane"/>
    <property type="evidence" value="ECO:0007669"/>
    <property type="project" value="InterPro"/>
</dbReference>